<accession>A0A8H4J0C8</accession>
<evidence type="ECO:0000313" key="3">
    <source>
        <dbReference type="EMBL" id="KAF4311896.1"/>
    </source>
</evidence>
<feature type="domain" description="DUF7924" evidence="1">
    <location>
        <begin position="56"/>
        <end position="220"/>
    </location>
</feature>
<evidence type="ECO:0000259" key="1">
    <source>
        <dbReference type="Pfam" id="PF25545"/>
    </source>
</evidence>
<proteinExistence type="predicted"/>
<evidence type="ECO:0000313" key="2">
    <source>
        <dbReference type="EMBL" id="KAF4310486.1"/>
    </source>
</evidence>
<sequence>MHGLSTELEVVTERDWLPELKPEPWTVFVPVLVPQKRPSAPLPSTDPPALPLSRLTFELKTPRPDIFVAFSESSFSSSSLLDPLQAGGTLFSDPTTSLGVRFPFLLIETKPAATGGSLYHAQNQAAAGGACMLNALKRLGELSQLQGDGSPPTSLASTPMAFSILSSSSLVEVWIHYWNSLGTASTPHSSCLAKLAVFDCTMGDGCESFLRMLSGIIRWGVRELEMWCNETLDTIAASSAG</sequence>
<dbReference type="Pfam" id="PF25545">
    <property type="entry name" value="DUF7924"/>
    <property type="match status" value="1"/>
</dbReference>
<keyword evidence="4" id="KW-1185">Reference proteome</keyword>
<evidence type="ECO:0000313" key="4">
    <source>
        <dbReference type="Proteomes" id="UP000572817"/>
    </source>
</evidence>
<dbReference type="OrthoDB" id="5372703at2759"/>
<dbReference type="InterPro" id="IPR057684">
    <property type="entry name" value="DUF7924"/>
</dbReference>
<dbReference type="Proteomes" id="UP000572817">
    <property type="component" value="Unassembled WGS sequence"/>
</dbReference>
<dbReference type="EMBL" id="WWBZ02000015">
    <property type="protein sequence ID" value="KAF4310486.1"/>
    <property type="molecule type" value="Genomic_DNA"/>
</dbReference>
<dbReference type="AlphaFoldDB" id="A0A8H4J0C8"/>
<protein>
    <recommendedName>
        <fullName evidence="1">DUF7924 domain-containing protein</fullName>
    </recommendedName>
</protein>
<name>A0A8H4J0C8_9PEZI</name>
<organism evidence="2 4">
    <name type="scientific">Botryosphaeria dothidea</name>
    <dbReference type="NCBI Taxonomy" id="55169"/>
    <lineage>
        <taxon>Eukaryota</taxon>
        <taxon>Fungi</taxon>
        <taxon>Dikarya</taxon>
        <taxon>Ascomycota</taxon>
        <taxon>Pezizomycotina</taxon>
        <taxon>Dothideomycetes</taxon>
        <taxon>Dothideomycetes incertae sedis</taxon>
        <taxon>Botryosphaeriales</taxon>
        <taxon>Botryosphaeriaceae</taxon>
        <taxon>Botryosphaeria</taxon>
    </lineage>
</organism>
<reference evidence="2 4" key="1">
    <citation type="submission" date="2020-04" db="EMBL/GenBank/DDBJ databases">
        <title>Genome Assembly and Annotation of Botryosphaeria dothidea sdau 11-99, a Latent Pathogen of Apple Fruit Ring Rot in China.</title>
        <authorList>
            <person name="Yu C."/>
            <person name="Diao Y."/>
            <person name="Lu Q."/>
            <person name="Zhao J."/>
            <person name="Cui S."/>
            <person name="Peng C."/>
            <person name="He B."/>
            <person name="Liu H."/>
        </authorList>
    </citation>
    <scope>NUCLEOTIDE SEQUENCE [LARGE SCALE GENOMIC DNA]</scope>
    <source>
        <strain evidence="2">Sdau11-99</strain>
        <strain evidence="4">sdau11-99</strain>
    </source>
</reference>
<comment type="caution">
    <text evidence="2">The sequence shown here is derived from an EMBL/GenBank/DDBJ whole genome shotgun (WGS) entry which is preliminary data.</text>
</comment>
<dbReference type="EMBL" id="WWBZ02000008">
    <property type="protein sequence ID" value="KAF4311896.1"/>
    <property type="molecule type" value="Genomic_DNA"/>
</dbReference>
<gene>
    <name evidence="3" type="ORF">GTA08_BOTSDO12641</name>
    <name evidence="2" type="ORF">GTA08_BOTSDO14021</name>
</gene>